<proteinExistence type="predicted"/>
<keyword evidence="1" id="KW-0812">Transmembrane</keyword>
<feature type="transmembrane region" description="Helical" evidence="1">
    <location>
        <begin position="101"/>
        <end position="124"/>
    </location>
</feature>
<keyword evidence="1" id="KW-1133">Transmembrane helix</keyword>
<accession>A0A366DMM4</accession>
<evidence type="ECO:0000313" key="2">
    <source>
        <dbReference type="EMBL" id="RBO91195.1"/>
    </source>
</evidence>
<keyword evidence="3" id="KW-1185">Reference proteome</keyword>
<organism evidence="2 3">
    <name type="scientific">Pseudochrobactrum asaccharolyticum</name>
    <dbReference type="NCBI Taxonomy" id="354351"/>
    <lineage>
        <taxon>Bacteria</taxon>
        <taxon>Pseudomonadati</taxon>
        <taxon>Pseudomonadota</taxon>
        <taxon>Alphaproteobacteria</taxon>
        <taxon>Hyphomicrobiales</taxon>
        <taxon>Brucellaceae</taxon>
        <taxon>Pseudochrobactrum</taxon>
    </lineage>
</organism>
<comment type="caution">
    <text evidence="2">The sequence shown here is derived from an EMBL/GenBank/DDBJ whole genome shotgun (WGS) entry which is preliminary data.</text>
</comment>
<dbReference type="InterPro" id="IPR021329">
    <property type="entry name" value="DUF2938"/>
</dbReference>
<feature type="transmembrane region" description="Helical" evidence="1">
    <location>
        <begin position="144"/>
        <end position="164"/>
    </location>
</feature>
<dbReference type="Pfam" id="PF11158">
    <property type="entry name" value="DUF2938"/>
    <property type="match status" value="1"/>
</dbReference>
<evidence type="ECO:0000256" key="1">
    <source>
        <dbReference type="SAM" id="Phobius"/>
    </source>
</evidence>
<dbReference type="EMBL" id="QNRH01000009">
    <property type="protein sequence ID" value="RBO91195.1"/>
    <property type="molecule type" value="Genomic_DNA"/>
</dbReference>
<sequence length="165" mass="17799">MSSEIELLTRAVVIGIGATIIMDLWAVLLKRVFSVPSLDYKIVGRWLLYMPQGKFKHDNILKAAPVSGERALGWFAHYVTGIVFAALLLLVAGLQWTQSPTILPALTAGIISVAAPFFIMQPGFGFGIAASKTPAPATARFRSLMNHSVFGVGLYLAALLTVALW</sequence>
<feature type="transmembrane region" description="Helical" evidence="1">
    <location>
        <begin position="7"/>
        <end position="28"/>
    </location>
</feature>
<name>A0A366DMM4_9HYPH</name>
<dbReference type="Proteomes" id="UP000252893">
    <property type="component" value="Unassembled WGS sequence"/>
</dbReference>
<keyword evidence="1" id="KW-0472">Membrane</keyword>
<feature type="transmembrane region" description="Helical" evidence="1">
    <location>
        <begin position="75"/>
        <end position="94"/>
    </location>
</feature>
<protein>
    <submittedName>
        <fullName evidence="2">DUF2938 family protein</fullName>
    </submittedName>
</protein>
<dbReference type="OrthoDB" id="9812539at2"/>
<reference evidence="2 3" key="1">
    <citation type="submission" date="2018-06" db="EMBL/GenBank/DDBJ databases">
        <title>Genomic Encyclopedia of Type Strains, Phase IV (KMG-IV): sequencing the most valuable type-strain genomes for metagenomic binning, comparative biology and taxonomic classification.</title>
        <authorList>
            <person name="Goeker M."/>
        </authorList>
    </citation>
    <scope>NUCLEOTIDE SEQUENCE [LARGE SCALE GENOMIC DNA]</scope>
    <source>
        <strain evidence="2 3">DSM 25619</strain>
    </source>
</reference>
<dbReference type="RefSeq" id="WP_113945885.1">
    <property type="nucleotide sequence ID" value="NZ_JBHEEG010000010.1"/>
</dbReference>
<dbReference type="AlphaFoldDB" id="A0A366DMM4"/>
<gene>
    <name evidence="2" type="ORF">DFR47_10955</name>
</gene>
<evidence type="ECO:0000313" key="3">
    <source>
        <dbReference type="Proteomes" id="UP000252893"/>
    </source>
</evidence>